<dbReference type="Proteomes" id="UP000217154">
    <property type="component" value="Chromosome"/>
</dbReference>
<evidence type="ECO:0000259" key="1">
    <source>
        <dbReference type="Pfam" id="PF09994"/>
    </source>
</evidence>
<feature type="domain" description="T6SS Phospholipase effector Tle1-like catalytic" evidence="1">
    <location>
        <begin position="266"/>
        <end position="384"/>
    </location>
</feature>
<reference evidence="2 3" key="1">
    <citation type="submission" date="2017-09" db="EMBL/GenBank/DDBJ databases">
        <title>The diverse metabolic capabilities of V. boronicumulans make it an excellent choice for continued studies on novel biodegradation.</title>
        <authorList>
            <person name="Sun S."/>
        </authorList>
    </citation>
    <scope>NUCLEOTIDE SEQUENCE [LARGE SCALE GENOMIC DNA]</scope>
    <source>
        <strain evidence="2 3">J1</strain>
    </source>
</reference>
<dbReference type="PANTHER" id="PTHR33840">
    <property type="match status" value="1"/>
</dbReference>
<evidence type="ECO:0000313" key="3">
    <source>
        <dbReference type="Proteomes" id="UP000217154"/>
    </source>
</evidence>
<dbReference type="PANTHER" id="PTHR33840:SF1">
    <property type="entry name" value="TLE1 PHOSPHOLIPASE DOMAIN-CONTAINING PROTEIN"/>
    <property type="match status" value="1"/>
</dbReference>
<dbReference type="Pfam" id="PF09994">
    <property type="entry name" value="T6SS_Tle1-like_cat"/>
    <property type="match status" value="1"/>
</dbReference>
<proteinExistence type="predicted"/>
<dbReference type="RefSeq" id="WP_095747218.1">
    <property type="nucleotide sequence ID" value="NZ_CP023284.1"/>
</dbReference>
<dbReference type="AlphaFoldDB" id="A0A250DTN0"/>
<sequence>MTTCKLLEPIGEDPLALTKAQKALCLASNMSTAGLPCSKELHFGFFFDGTNNNRIRDTPQRSQSNVARLYDVFDATPDENARIYVAGVGTPFMAEVGDSGLGAAANAGLGAGWGGEARINWALLQLHDKLFRYFHRGSLSFSESLGTNDQATVKEMSADINMSPGAIRNLGKTEVQMLREVGGLTKMGNIVETAMTSVRDEARSDILRTRRQALWTKLSNMVQQRNPKLEKLCISVFGFSRGAAEARAFCNWLTAALDPDFTLAGIKVEVVFLGIFDTVASVGMAQSFLVKDGHDAWGRPKDLAIPAYVKRCVHLVSGHEVRGSFPLDLATGNGIEVVYPGVHSDVGGGYPPGEQGRGCATGPTLKANDSEKLSQVPLCHMFREAVVAGVPLNPQTPGVTQEMRDAFKVAPALREVFNAYVTATRPLLGDRISTTAAMQTHYGLYLRWRRLRLGPTGAEALEAQDFLKRAKQFKHGQDYTDLTLANAELRDEWKALKKDEDDIWYEETWLGAILRGGLIPVYLADRVWGEKVRQWQDVRRHWNDTAPLPSAVVRLLDDYAHDSRAWFKPMGQTNEATWRAEQADRMTRLEAKDAASKEWERKNRPLLDAAQEAARKGRPVYAPMLSPMPPGLTKQELADLTAYRKDKTLPTEPGPREYSSMWGYLRWRTLYRNGVALTNKERLDLFISAQPPKEPPPMDAEGMRQIMSTKGIGDIFSGMR</sequence>
<name>A0A250DTN0_9BURK</name>
<protein>
    <recommendedName>
        <fullName evidence="1">T6SS Phospholipase effector Tle1-like catalytic domain-containing protein</fullName>
    </recommendedName>
</protein>
<accession>A0A250DTN0</accession>
<dbReference type="EMBL" id="CP023284">
    <property type="protein sequence ID" value="ATA57283.1"/>
    <property type="molecule type" value="Genomic_DNA"/>
</dbReference>
<gene>
    <name evidence="2" type="ORF">CKY39_31695</name>
</gene>
<evidence type="ECO:0000313" key="2">
    <source>
        <dbReference type="EMBL" id="ATA57283.1"/>
    </source>
</evidence>
<dbReference type="InterPro" id="IPR018712">
    <property type="entry name" value="Tle1-like_cat"/>
</dbReference>
<dbReference type="KEGG" id="vbo:CKY39_31695"/>
<organism evidence="2 3">
    <name type="scientific">Variovorax boronicumulans</name>
    <dbReference type="NCBI Taxonomy" id="436515"/>
    <lineage>
        <taxon>Bacteria</taxon>
        <taxon>Pseudomonadati</taxon>
        <taxon>Pseudomonadota</taxon>
        <taxon>Betaproteobacteria</taxon>
        <taxon>Burkholderiales</taxon>
        <taxon>Comamonadaceae</taxon>
        <taxon>Variovorax</taxon>
    </lineage>
</organism>